<dbReference type="EnsemblPlants" id="Solyc11g042855.1.1">
    <property type="protein sequence ID" value="Solyc11g042855.1.1"/>
    <property type="gene ID" value="Solyc11g042855.1"/>
</dbReference>
<reference evidence="2" key="1">
    <citation type="journal article" date="2012" name="Nature">
        <title>The tomato genome sequence provides insights into fleshy fruit evolution.</title>
        <authorList>
            <consortium name="Tomato Genome Consortium"/>
        </authorList>
    </citation>
    <scope>NUCLEOTIDE SEQUENCE [LARGE SCALE GENOMIC DNA]</scope>
    <source>
        <strain evidence="2">cv. Heinz 1706</strain>
    </source>
</reference>
<evidence type="ECO:0000259" key="1">
    <source>
        <dbReference type="Pfam" id="PF10536"/>
    </source>
</evidence>
<dbReference type="InParanoid" id="A0A3Q7IWS8"/>
<dbReference type="InterPro" id="IPR019557">
    <property type="entry name" value="AminoTfrase-like_pln_mobile"/>
</dbReference>
<feature type="domain" description="Aminotransferase-like plant mobile" evidence="1">
    <location>
        <begin position="3"/>
        <end position="165"/>
    </location>
</feature>
<protein>
    <recommendedName>
        <fullName evidence="1">Aminotransferase-like plant mobile domain-containing protein</fullName>
    </recommendedName>
</protein>
<evidence type="ECO:0000313" key="3">
    <source>
        <dbReference type="Proteomes" id="UP000004994"/>
    </source>
</evidence>
<reference evidence="2" key="2">
    <citation type="submission" date="2019-01" db="UniProtKB">
        <authorList>
            <consortium name="EnsemblPlants"/>
        </authorList>
    </citation>
    <scope>IDENTIFICATION</scope>
    <source>
        <strain evidence="2">cv. Heinz 1706</strain>
    </source>
</reference>
<dbReference type="InterPro" id="IPR044824">
    <property type="entry name" value="MAIN-like"/>
</dbReference>
<keyword evidence="3" id="KW-1185">Reference proteome</keyword>
<dbReference type="PANTHER" id="PTHR46033">
    <property type="entry name" value="PROTEIN MAIN-LIKE 2"/>
    <property type="match status" value="1"/>
</dbReference>
<sequence length="304" mass="34835">MVVDGSPIILNGADSLGIIGGQEMIFELTGWLPDTSYFSGVSRLLTYKLIDYVEGLDGINDHSTEHEVQQRFRLYLLWLYGGSIFPDKSNNKINVDILIDMRNLDLMSTQAWGSAALSYLYNCLCRASMKKSNEVCGFLSLVQIWTWERIIPLQPLPKPLGPINLRLQLRLHVNGRDVKIIKMRHELVTLFSPPHFSTTALLHRLHRTSPPSTSALLYSGTSPYNSVNFSYSPNSKWDMCSKFRGENQEAWIVQAIHYFDFYKIEEDQKLNVVSLYLDGEALQWYPVKRQSRTGNLRDRVPKSL</sequence>
<dbReference type="Gramene" id="Solyc11g042855.1.1">
    <property type="protein sequence ID" value="Solyc11g042855.1.1"/>
    <property type="gene ID" value="Solyc11g042855.1"/>
</dbReference>
<dbReference type="Pfam" id="PF10536">
    <property type="entry name" value="PMD"/>
    <property type="match status" value="1"/>
</dbReference>
<evidence type="ECO:0000313" key="2">
    <source>
        <dbReference type="EnsemblPlants" id="Solyc11g042855.1.1"/>
    </source>
</evidence>
<dbReference type="PANTHER" id="PTHR46033:SF8">
    <property type="entry name" value="PROTEIN MAINTENANCE OF MERISTEMS-LIKE"/>
    <property type="match status" value="1"/>
</dbReference>
<dbReference type="Proteomes" id="UP000004994">
    <property type="component" value="Chromosome 11"/>
</dbReference>
<accession>A0A3Q7IWS8</accession>
<name>A0A3Q7IWS8_SOLLC</name>
<organism evidence="2">
    <name type="scientific">Solanum lycopersicum</name>
    <name type="common">Tomato</name>
    <name type="synonym">Lycopersicon esculentum</name>
    <dbReference type="NCBI Taxonomy" id="4081"/>
    <lineage>
        <taxon>Eukaryota</taxon>
        <taxon>Viridiplantae</taxon>
        <taxon>Streptophyta</taxon>
        <taxon>Embryophyta</taxon>
        <taxon>Tracheophyta</taxon>
        <taxon>Spermatophyta</taxon>
        <taxon>Magnoliopsida</taxon>
        <taxon>eudicotyledons</taxon>
        <taxon>Gunneridae</taxon>
        <taxon>Pentapetalae</taxon>
        <taxon>asterids</taxon>
        <taxon>lamiids</taxon>
        <taxon>Solanales</taxon>
        <taxon>Solanaceae</taxon>
        <taxon>Solanoideae</taxon>
        <taxon>Solaneae</taxon>
        <taxon>Solanum</taxon>
        <taxon>Solanum subgen. Lycopersicon</taxon>
    </lineage>
</organism>
<proteinExistence type="predicted"/>
<dbReference type="GO" id="GO:0010073">
    <property type="term" value="P:meristem maintenance"/>
    <property type="evidence" value="ECO:0007669"/>
    <property type="project" value="InterPro"/>
</dbReference>
<dbReference type="AlphaFoldDB" id="A0A3Q7IWS8"/>